<dbReference type="SUPFAM" id="SSF56954">
    <property type="entry name" value="Outer membrane efflux proteins (OEP)"/>
    <property type="match status" value="1"/>
</dbReference>
<dbReference type="AlphaFoldDB" id="A0A9X1HV20"/>
<dbReference type="InterPro" id="IPR010131">
    <property type="entry name" value="MdtP/NodT-like"/>
</dbReference>
<dbReference type="Proteomes" id="UP001139409">
    <property type="component" value="Unassembled WGS sequence"/>
</dbReference>
<evidence type="ECO:0000256" key="1">
    <source>
        <dbReference type="ARBA" id="ARBA00007613"/>
    </source>
</evidence>
<accession>A0A9X1HV20</accession>
<reference evidence="3" key="1">
    <citation type="submission" date="2021-09" db="EMBL/GenBank/DDBJ databases">
        <title>Fulvivirga sp. isolated from coastal sediment.</title>
        <authorList>
            <person name="Yu H."/>
        </authorList>
    </citation>
    <scope>NUCLEOTIDE SEQUENCE</scope>
    <source>
        <strain evidence="3">1062</strain>
    </source>
</reference>
<dbReference type="Gene3D" id="2.20.200.10">
    <property type="entry name" value="Outer membrane efflux proteins (OEP)"/>
    <property type="match status" value="1"/>
</dbReference>
<organism evidence="3 4">
    <name type="scientific">Fulvivirga sedimenti</name>
    <dbReference type="NCBI Taxonomy" id="2879465"/>
    <lineage>
        <taxon>Bacteria</taxon>
        <taxon>Pseudomonadati</taxon>
        <taxon>Bacteroidota</taxon>
        <taxon>Cytophagia</taxon>
        <taxon>Cytophagales</taxon>
        <taxon>Fulvivirgaceae</taxon>
        <taxon>Fulvivirga</taxon>
    </lineage>
</organism>
<gene>
    <name evidence="3" type="ORF">LDX50_26415</name>
</gene>
<dbReference type="Gene3D" id="1.20.1600.10">
    <property type="entry name" value="Outer membrane efflux proteins (OEP)"/>
    <property type="match status" value="1"/>
</dbReference>
<protein>
    <submittedName>
        <fullName evidence="3">Efflux transporter outer membrane subunit</fullName>
    </submittedName>
</protein>
<comment type="similarity">
    <text evidence="1 2">Belongs to the outer membrane factor (OMF) (TC 1.B.17) family.</text>
</comment>
<dbReference type="GO" id="GO:0015562">
    <property type="term" value="F:efflux transmembrane transporter activity"/>
    <property type="evidence" value="ECO:0007669"/>
    <property type="project" value="InterPro"/>
</dbReference>
<keyword evidence="2" id="KW-0812">Transmembrane</keyword>
<proteinExistence type="inferred from homology"/>
<dbReference type="NCBIfam" id="TIGR01845">
    <property type="entry name" value="outer_NodT"/>
    <property type="match status" value="1"/>
</dbReference>
<evidence type="ECO:0000313" key="4">
    <source>
        <dbReference type="Proteomes" id="UP001139409"/>
    </source>
</evidence>
<name>A0A9X1HV20_9BACT</name>
<evidence type="ECO:0000256" key="2">
    <source>
        <dbReference type="RuleBase" id="RU362097"/>
    </source>
</evidence>
<evidence type="ECO:0000313" key="3">
    <source>
        <dbReference type="EMBL" id="MCA6078435.1"/>
    </source>
</evidence>
<comment type="caution">
    <text evidence="3">The sequence shown here is derived from an EMBL/GenBank/DDBJ whole genome shotgun (WGS) entry which is preliminary data.</text>
</comment>
<keyword evidence="2" id="KW-0564">Palmitate</keyword>
<dbReference type="InterPro" id="IPR003423">
    <property type="entry name" value="OMP_efflux"/>
</dbReference>
<keyword evidence="4" id="KW-1185">Reference proteome</keyword>
<dbReference type="RefSeq" id="WP_225699294.1">
    <property type="nucleotide sequence ID" value="NZ_JAIXNE010000006.1"/>
</dbReference>
<dbReference type="EMBL" id="JAIXNE010000006">
    <property type="protein sequence ID" value="MCA6078435.1"/>
    <property type="molecule type" value="Genomic_DNA"/>
</dbReference>
<dbReference type="PANTHER" id="PTHR30203">
    <property type="entry name" value="OUTER MEMBRANE CATION EFFLUX PROTEIN"/>
    <property type="match status" value="1"/>
</dbReference>
<dbReference type="GO" id="GO:0005886">
    <property type="term" value="C:plasma membrane"/>
    <property type="evidence" value="ECO:0007669"/>
    <property type="project" value="UniProtKB-SubCell"/>
</dbReference>
<comment type="subcellular location">
    <subcellularLocation>
        <location evidence="2">Cell membrane</location>
        <topology evidence="2">Lipid-anchor</topology>
    </subcellularLocation>
</comment>
<keyword evidence="2" id="KW-0449">Lipoprotein</keyword>
<keyword evidence="2" id="KW-1134">Transmembrane beta strand</keyword>
<dbReference type="Pfam" id="PF02321">
    <property type="entry name" value="OEP"/>
    <property type="match status" value="2"/>
</dbReference>
<keyword evidence="2" id="KW-0472">Membrane</keyword>
<sequence length="479" mass="53939">MVKRFICHILLLAGVVLLLLPGCKVGPNYKRPDPVFDTTAYYRFDPLKGDTITNVKWWELFQDEQLHDLIRIALEENQNLLIATSRIEEARAFLGFTKADLYPNITVSGQATRNNFVQSINQQVDVRNTFFIAPALSWEIDFWGKLRRANEAAVAEMLATEYTRRAIQVSLISDVAALYFQLLDYDKRLEIARRTFESRQQASAIIEDRFSEGYTAQIDLDQARIQEYIAEGAIPVYERLVAQTENALSILLGRAPGSVARGLDLYNQPIPPPIPAGMPADLLARRPDVLEAEQLMIAQNARVGIATGAMLPSINLSAFIGTASNDFSQLFSSGTAVWSFGGGIISPLFNFGKNRKRVEIEKQRTIQAQYAYQATVIQSIREVEDALISINTYDRQLNARIKQRNSAQSAKELSRERYNGGVTSYLEVLENDRAFFQAELEAAETQQLYLRSYISLYKALGGGWITEEEALQETPVQED</sequence>